<evidence type="ECO:0000256" key="1">
    <source>
        <dbReference type="ARBA" id="ARBA00023015"/>
    </source>
</evidence>
<feature type="non-terminal residue" evidence="5">
    <location>
        <position position="1"/>
    </location>
</feature>
<keyword evidence="2" id="KW-0804">Transcription</keyword>
<comment type="caution">
    <text evidence="5">The sequence shown here is derived from an EMBL/GenBank/DDBJ whole genome shotgun (WGS) entry which is preliminary data.</text>
</comment>
<dbReference type="PANTHER" id="PTHR46011">
    <property type="entry name" value="NUCLEAR HORMONE RECEPTOR FAMILY MEMBER NHR-86-RELATED"/>
    <property type="match status" value="1"/>
</dbReference>
<dbReference type="Proteomes" id="UP001328107">
    <property type="component" value="Unassembled WGS sequence"/>
</dbReference>
<dbReference type="Gene3D" id="1.10.565.10">
    <property type="entry name" value="Retinoid X Receptor"/>
    <property type="match status" value="1"/>
</dbReference>
<sequence>DFVDVFVSMGKMGELTEREFYALVVLIYCDVDTSSHLPDEIISTSQKIRDEVFKELQEYYRKELNLNDFSNRLGNLMTFAQGAGELGLLMIEELRMYSTVFDIYSDDRLFQE</sequence>
<proteinExistence type="predicted"/>
<organism evidence="5 6">
    <name type="scientific">Pristionchus mayeri</name>
    <dbReference type="NCBI Taxonomy" id="1317129"/>
    <lineage>
        <taxon>Eukaryota</taxon>
        <taxon>Metazoa</taxon>
        <taxon>Ecdysozoa</taxon>
        <taxon>Nematoda</taxon>
        <taxon>Chromadorea</taxon>
        <taxon>Rhabditida</taxon>
        <taxon>Rhabditina</taxon>
        <taxon>Diplogasteromorpha</taxon>
        <taxon>Diplogasteroidea</taxon>
        <taxon>Neodiplogasteridae</taxon>
        <taxon>Pristionchus</taxon>
    </lineage>
</organism>
<keyword evidence="3" id="KW-0675">Receptor</keyword>
<evidence type="ECO:0000313" key="6">
    <source>
        <dbReference type="Proteomes" id="UP001328107"/>
    </source>
</evidence>
<dbReference type="SUPFAM" id="SSF48508">
    <property type="entry name" value="Nuclear receptor ligand-binding domain"/>
    <property type="match status" value="1"/>
</dbReference>
<evidence type="ECO:0000256" key="2">
    <source>
        <dbReference type="ARBA" id="ARBA00023163"/>
    </source>
</evidence>
<gene>
    <name evidence="5" type="ORF">PMAYCL1PPCAC_19753</name>
</gene>
<evidence type="ECO:0000313" key="5">
    <source>
        <dbReference type="EMBL" id="GMR49558.1"/>
    </source>
</evidence>
<evidence type="ECO:0000259" key="4">
    <source>
        <dbReference type="Pfam" id="PF00104"/>
    </source>
</evidence>
<evidence type="ECO:0000256" key="3">
    <source>
        <dbReference type="ARBA" id="ARBA00023170"/>
    </source>
</evidence>
<dbReference type="Pfam" id="PF00104">
    <property type="entry name" value="Hormone_recep"/>
    <property type="match status" value="1"/>
</dbReference>
<dbReference type="GO" id="GO:0003700">
    <property type="term" value="F:DNA-binding transcription factor activity"/>
    <property type="evidence" value="ECO:0007669"/>
    <property type="project" value="TreeGrafter"/>
</dbReference>
<protein>
    <recommendedName>
        <fullName evidence="4">NR LBD domain-containing protein</fullName>
    </recommendedName>
</protein>
<dbReference type="AlphaFoldDB" id="A0AAN5I2J2"/>
<dbReference type="GO" id="GO:0005634">
    <property type="term" value="C:nucleus"/>
    <property type="evidence" value="ECO:0007669"/>
    <property type="project" value="TreeGrafter"/>
</dbReference>
<dbReference type="InterPro" id="IPR000536">
    <property type="entry name" value="Nucl_hrmn_rcpt_lig-bd"/>
</dbReference>
<name>A0AAN5I2J2_9BILA</name>
<dbReference type="PANTHER" id="PTHR46011:SF6">
    <property type="entry name" value="HIGH ZINC ACTIVATED NUCLEAR RECEPTOR PROTEIN"/>
    <property type="match status" value="1"/>
</dbReference>
<accession>A0AAN5I2J2</accession>
<dbReference type="InterPro" id="IPR035500">
    <property type="entry name" value="NHR-like_dom_sf"/>
</dbReference>
<feature type="non-terminal residue" evidence="5">
    <location>
        <position position="112"/>
    </location>
</feature>
<keyword evidence="1" id="KW-0805">Transcription regulation</keyword>
<feature type="domain" description="NR LBD" evidence="4">
    <location>
        <begin position="14"/>
        <end position="78"/>
    </location>
</feature>
<reference evidence="6" key="1">
    <citation type="submission" date="2022-10" db="EMBL/GenBank/DDBJ databases">
        <title>Genome assembly of Pristionchus species.</title>
        <authorList>
            <person name="Yoshida K."/>
            <person name="Sommer R.J."/>
        </authorList>
    </citation>
    <scope>NUCLEOTIDE SEQUENCE [LARGE SCALE GENOMIC DNA]</scope>
    <source>
        <strain evidence="6">RS5460</strain>
    </source>
</reference>
<keyword evidence="6" id="KW-1185">Reference proteome</keyword>
<dbReference type="EMBL" id="BTRK01000004">
    <property type="protein sequence ID" value="GMR49558.1"/>
    <property type="molecule type" value="Genomic_DNA"/>
</dbReference>